<evidence type="ECO:0000259" key="5">
    <source>
        <dbReference type="Pfam" id="PF09258"/>
    </source>
</evidence>
<dbReference type="PANTHER" id="PTHR48409:SF1">
    <property type="entry name" value="GLYCOSYLTRANSFERASE FAMILY PROTEIN 64 C3"/>
    <property type="match status" value="1"/>
</dbReference>
<dbReference type="PANTHER" id="PTHR48409">
    <property type="entry name" value="GLYCOSYLTRANSFERASE FAMILY PROTEIN 64 C3"/>
    <property type="match status" value="1"/>
</dbReference>
<evidence type="ECO:0000256" key="2">
    <source>
        <dbReference type="ARBA" id="ARBA00022679"/>
    </source>
</evidence>
<dbReference type="GO" id="GO:0016757">
    <property type="term" value="F:glycosyltransferase activity"/>
    <property type="evidence" value="ECO:0007669"/>
    <property type="project" value="InterPro"/>
</dbReference>
<keyword evidence="7" id="KW-1185">Reference proteome</keyword>
<evidence type="ECO:0000313" key="7">
    <source>
        <dbReference type="Proteomes" id="UP000243459"/>
    </source>
</evidence>
<sequence length="147" mass="16283">MDLHGSPVSVLHRPDQAHDPQHGVSLQIQLLREMEGCKGVCGEREELRGYSDEFCGAAVEGGEGPLVVEAKGGVRDWGDPRNDDGGGERGLSGRRDHWKKRGECIREFHKVFGEMPLRYSYGKLVEEIGEQGLCVRGGKMVYCDQQS</sequence>
<feature type="compositionally biased region" description="Basic and acidic residues" evidence="4">
    <location>
        <begin position="12"/>
        <end position="21"/>
    </location>
</feature>
<dbReference type="Gene3D" id="3.90.550.10">
    <property type="entry name" value="Spore Coat Polysaccharide Biosynthesis Protein SpsA, Chain A"/>
    <property type="match status" value="1"/>
</dbReference>
<name>A0A5P1EUF4_ASPOF</name>
<protein>
    <recommendedName>
        <fullName evidence="5">Glycosyl transferase 64 domain-containing protein</fullName>
    </recommendedName>
</protein>
<dbReference type="InterPro" id="IPR015338">
    <property type="entry name" value="GT64_dom"/>
</dbReference>
<dbReference type="AlphaFoldDB" id="A0A5P1EUF4"/>
<dbReference type="InterPro" id="IPR053318">
    <property type="entry name" value="GT64"/>
</dbReference>
<keyword evidence="2" id="KW-0808">Transferase</keyword>
<dbReference type="Gramene" id="ONK68141">
    <property type="protein sequence ID" value="ONK68141"/>
    <property type="gene ID" value="A4U43_C05F7870"/>
</dbReference>
<feature type="region of interest" description="Disordered" evidence="4">
    <location>
        <begin position="1"/>
        <end position="22"/>
    </location>
</feature>
<gene>
    <name evidence="6" type="ORF">A4U43_C05F7870</name>
</gene>
<organism evidence="6 7">
    <name type="scientific">Asparagus officinalis</name>
    <name type="common">Garden asparagus</name>
    <dbReference type="NCBI Taxonomy" id="4686"/>
    <lineage>
        <taxon>Eukaryota</taxon>
        <taxon>Viridiplantae</taxon>
        <taxon>Streptophyta</taxon>
        <taxon>Embryophyta</taxon>
        <taxon>Tracheophyta</taxon>
        <taxon>Spermatophyta</taxon>
        <taxon>Magnoliopsida</taxon>
        <taxon>Liliopsida</taxon>
        <taxon>Asparagales</taxon>
        <taxon>Asparagaceae</taxon>
        <taxon>Asparagoideae</taxon>
        <taxon>Asparagus</taxon>
    </lineage>
</organism>
<dbReference type="GO" id="GO:0016020">
    <property type="term" value="C:membrane"/>
    <property type="evidence" value="ECO:0007669"/>
    <property type="project" value="InterPro"/>
</dbReference>
<reference evidence="7" key="1">
    <citation type="journal article" date="2017" name="Nat. Commun.">
        <title>The asparagus genome sheds light on the origin and evolution of a young Y chromosome.</title>
        <authorList>
            <person name="Harkess A."/>
            <person name="Zhou J."/>
            <person name="Xu C."/>
            <person name="Bowers J.E."/>
            <person name="Van der Hulst R."/>
            <person name="Ayyampalayam S."/>
            <person name="Mercati F."/>
            <person name="Riccardi P."/>
            <person name="McKain M.R."/>
            <person name="Kakrana A."/>
            <person name="Tang H."/>
            <person name="Ray J."/>
            <person name="Groenendijk J."/>
            <person name="Arikit S."/>
            <person name="Mathioni S.M."/>
            <person name="Nakano M."/>
            <person name="Shan H."/>
            <person name="Telgmann-Rauber A."/>
            <person name="Kanno A."/>
            <person name="Yue Z."/>
            <person name="Chen H."/>
            <person name="Li W."/>
            <person name="Chen Y."/>
            <person name="Xu X."/>
            <person name="Zhang Y."/>
            <person name="Luo S."/>
            <person name="Chen H."/>
            <person name="Gao J."/>
            <person name="Mao Z."/>
            <person name="Pires J.C."/>
            <person name="Luo M."/>
            <person name="Kudrna D."/>
            <person name="Wing R.A."/>
            <person name="Meyers B.C."/>
            <person name="Yi K."/>
            <person name="Kong H."/>
            <person name="Lavrijsen P."/>
            <person name="Sunseri F."/>
            <person name="Falavigna A."/>
            <person name="Ye Y."/>
            <person name="Leebens-Mack J.H."/>
            <person name="Chen G."/>
        </authorList>
    </citation>
    <scope>NUCLEOTIDE SEQUENCE [LARGE SCALE GENOMIC DNA]</scope>
    <source>
        <strain evidence="7">cv. DH0086</strain>
    </source>
</reference>
<proteinExistence type="inferred from homology"/>
<evidence type="ECO:0000313" key="6">
    <source>
        <dbReference type="EMBL" id="ONK68141.1"/>
    </source>
</evidence>
<keyword evidence="3" id="KW-1015">Disulfide bond</keyword>
<feature type="compositionally biased region" description="Basic and acidic residues" evidence="4">
    <location>
        <begin position="72"/>
        <end position="96"/>
    </location>
</feature>
<dbReference type="Pfam" id="PF09258">
    <property type="entry name" value="Glyco_transf_64"/>
    <property type="match status" value="1"/>
</dbReference>
<accession>A0A5P1EUF4</accession>
<feature type="region of interest" description="Disordered" evidence="4">
    <location>
        <begin position="70"/>
        <end position="96"/>
    </location>
</feature>
<comment type="similarity">
    <text evidence="1">Belongs to the glycosyltransferase 64 family.</text>
</comment>
<dbReference type="EMBL" id="CM007385">
    <property type="protein sequence ID" value="ONK68141.1"/>
    <property type="molecule type" value="Genomic_DNA"/>
</dbReference>
<feature type="domain" description="Glycosyl transferase 64" evidence="5">
    <location>
        <begin position="74"/>
        <end position="124"/>
    </location>
</feature>
<evidence type="ECO:0000256" key="1">
    <source>
        <dbReference type="ARBA" id="ARBA00008700"/>
    </source>
</evidence>
<evidence type="ECO:0000256" key="4">
    <source>
        <dbReference type="SAM" id="MobiDB-lite"/>
    </source>
</evidence>
<dbReference type="Proteomes" id="UP000243459">
    <property type="component" value="Chromosome 5"/>
</dbReference>
<dbReference type="InterPro" id="IPR029044">
    <property type="entry name" value="Nucleotide-diphossugar_trans"/>
</dbReference>
<dbReference type="OMA" id="MEGCKGV"/>
<evidence type="ECO:0000256" key="3">
    <source>
        <dbReference type="ARBA" id="ARBA00023157"/>
    </source>
</evidence>